<proteinExistence type="predicted"/>
<reference evidence="1" key="2">
    <citation type="submission" date="2022-06" db="EMBL/GenBank/DDBJ databases">
        <title>Thermospira aquatica gen. nov., sp. nov.</title>
        <authorList>
            <person name="Ben Ali Gam Z."/>
            <person name="Labat M."/>
        </authorList>
    </citation>
    <scope>NUCLEOTIDE SEQUENCE</scope>
    <source>
        <strain evidence="1">F1F22</strain>
    </source>
</reference>
<dbReference type="Proteomes" id="UP001056539">
    <property type="component" value="Chromosome"/>
</dbReference>
<accession>A0AAX3BAK5</accession>
<reference evidence="1" key="1">
    <citation type="submission" date="2021-04" db="EMBL/GenBank/DDBJ databases">
        <authorList>
            <person name="Postec A."/>
        </authorList>
    </citation>
    <scope>NUCLEOTIDE SEQUENCE</scope>
    <source>
        <strain evidence="1">F1F22</strain>
    </source>
</reference>
<evidence type="ECO:0000313" key="2">
    <source>
        <dbReference type="Proteomes" id="UP001056539"/>
    </source>
</evidence>
<keyword evidence="2" id="KW-1185">Reference proteome</keyword>
<dbReference type="AlphaFoldDB" id="A0AAX3BAK5"/>
<dbReference type="KEGG" id="taqu:KDW03_07295"/>
<dbReference type="RefSeq" id="WP_271434427.1">
    <property type="nucleotide sequence ID" value="NZ_CP073355.1"/>
</dbReference>
<dbReference type="InterPro" id="IPR034756">
    <property type="entry name" value="T2SSM_b"/>
</dbReference>
<dbReference type="Pfam" id="PF10741">
    <property type="entry name" value="T2SSM_b"/>
    <property type="match status" value="1"/>
</dbReference>
<sequence length="162" mass="18385">MKRMMGLVLSLVLLGGASGSVALFWNYSNQSRYLSLLKAQQRNTGDLVFLKRTVSALKTEYENLSRETFDVKTSADFIANLPVLAEFSGVSQFTIQTRGTKTEGKQEVMTVDMELDGRFSALASFIDILERARLPIQIENLSMEYTPRLIHATMTLKIYYRR</sequence>
<dbReference type="EMBL" id="CP073355">
    <property type="protein sequence ID" value="URA09299.1"/>
    <property type="molecule type" value="Genomic_DNA"/>
</dbReference>
<organism evidence="1 2">
    <name type="scientific">Thermospira aquatica</name>
    <dbReference type="NCBI Taxonomy" id="2828656"/>
    <lineage>
        <taxon>Bacteria</taxon>
        <taxon>Pseudomonadati</taxon>
        <taxon>Spirochaetota</taxon>
        <taxon>Spirochaetia</taxon>
        <taxon>Brevinematales</taxon>
        <taxon>Thermospiraceae</taxon>
        <taxon>Thermospira</taxon>
    </lineage>
</organism>
<gene>
    <name evidence="1" type="ORF">KDW03_07295</name>
</gene>
<protein>
    <submittedName>
        <fullName evidence="1">Uncharacterized protein</fullName>
    </submittedName>
</protein>
<dbReference type="InterPro" id="IPR014717">
    <property type="entry name" value="Transl_elong_EF1B/ribsomal_bS6"/>
</dbReference>
<dbReference type="Gene3D" id="3.30.70.60">
    <property type="match status" value="1"/>
</dbReference>
<name>A0AAX3BAK5_9SPIR</name>
<evidence type="ECO:0000313" key="1">
    <source>
        <dbReference type="EMBL" id="URA09299.1"/>
    </source>
</evidence>